<evidence type="ECO:0000256" key="6">
    <source>
        <dbReference type="ARBA" id="ARBA00056071"/>
    </source>
</evidence>
<evidence type="ECO:0000256" key="8">
    <source>
        <dbReference type="SAM" id="MobiDB-lite"/>
    </source>
</evidence>
<dbReference type="InterPro" id="IPR017871">
    <property type="entry name" value="ABC_transporter-like_CS"/>
</dbReference>
<dbReference type="SUPFAM" id="SSF52540">
    <property type="entry name" value="P-loop containing nucleoside triphosphate hydrolases"/>
    <property type="match status" value="1"/>
</dbReference>
<evidence type="ECO:0000313" key="10">
    <source>
        <dbReference type="EMBL" id="NUB92016.1"/>
    </source>
</evidence>
<dbReference type="SMART" id="SM00382">
    <property type="entry name" value="AAA"/>
    <property type="match status" value="1"/>
</dbReference>
<evidence type="ECO:0000313" key="12">
    <source>
        <dbReference type="Proteomes" id="UP000728647"/>
    </source>
</evidence>
<proteinExistence type="inferred from homology"/>
<evidence type="ECO:0000256" key="3">
    <source>
        <dbReference type="ARBA" id="ARBA00022741"/>
    </source>
</evidence>
<evidence type="ECO:0000256" key="5">
    <source>
        <dbReference type="ARBA" id="ARBA00022970"/>
    </source>
</evidence>
<dbReference type="Gene3D" id="3.40.50.300">
    <property type="entry name" value="P-loop containing nucleotide triphosphate hydrolases"/>
    <property type="match status" value="1"/>
</dbReference>
<comment type="caution">
    <text evidence="10">The sequence shown here is derived from an EMBL/GenBank/DDBJ whole genome shotgun (WGS) entry which is preliminary data.</text>
</comment>
<organism evidence="10 12">
    <name type="scientific">Haloterrigena gelatinilytica</name>
    <dbReference type="NCBI Taxonomy" id="2741724"/>
    <lineage>
        <taxon>Archaea</taxon>
        <taxon>Methanobacteriati</taxon>
        <taxon>Methanobacteriota</taxon>
        <taxon>Stenosarchaea group</taxon>
        <taxon>Halobacteria</taxon>
        <taxon>Halobacteriales</taxon>
        <taxon>Natrialbaceae</taxon>
        <taxon>Haloterrigena</taxon>
    </lineage>
</organism>
<dbReference type="InterPro" id="IPR003439">
    <property type="entry name" value="ABC_transporter-like_ATP-bd"/>
</dbReference>
<dbReference type="PANTHER" id="PTHR45772:SF9">
    <property type="entry name" value="CONSERVED COMPONENT OF ABC TRANSPORTER FOR NATURAL AMINO ACIDS"/>
    <property type="match status" value="1"/>
</dbReference>
<evidence type="ECO:0000313" key="11">
    <source>
        <dbReference type="EMBL" id="NUC72158.1"/>
    </source>
</evidence>
<dbReference type="Proteomes" id="UP000728647">
    <property type="component" value="Unassembled WGS sequence"/>
</dbReference>
<accession>A0A8J8GLS0</accession>
<evidence type="ECO:0000256" key="1">
    <source>
        <dbReference type="ARBA" id="ARBA00005417"/>
    </source>
</evidence>
<dbReference type="CDD" id="cd03219">
    <property type="entry name" value="ABC_Mj1267_LivG_branched"/>
    <property type="match status" value="1"/>
</dbReference>
<gene>
    <name evidence="10" type="ORF">HT576_13425</name>
    <name evidence="11" type="ORF">HTZ84_07525</name>
</gene>
<protein>
    <recommendedName>
        <fullName evidence="7">Probable branched-chain amino acid transport ATP-binding protein LivG</fullName>
    </recommendedName>
</protein>
<dbReference type="PANTHER" id="PTHR45772">
    <property type="entry name" value="CONSERVED COMPONENT OF ABC TRANSPORTER FOR NATURAL AMINO ACIDS-RELATED"/>
    <property type="match status" value="1"/>
</dbReference>
<dbReference type="PROSITE" id="PS00211">
    <property type="entry name" value="ABC_TRANSPORTER_1"/>
    <property type="match status" value="1"/>
</dbReference>
<feature type="compositionally biased region" description="Polar residues" evidence="8">
    <location>
        <begin position="1"/>
        <end position="12"/>
    </location>
</feature>
<keyword evidence="3" id="KW-0547">Nucleotide-binding</keyword>
<dbReference type="Proteomes" id="UP001016761">
    <property type="component" value="Unassembled WGS sequence"/>
</dbReference>
<keyword evidence="13" id="KW-1185">Reference proteome</keyword>
<keyword evidence="2" id="KW-0813">Transport</keyword>
<dbReference type="GO" id="GO:0005524">
    <property type="term" value="F:ATP binding"/>
    <property type="evidence" value="ECO:0007669"/>
    <property type="project" value="UniProtKB-KW"/>
</dbReference>
<feature type="domain" description="ABC transporter" evidence="9">
    <location>
        <begin position="26"/>
        <end position="275"/>
    </location>
</feature>
<keyword evidence="4 10" id="KW-0067">ATP-binding</keyword>
<dbReference type="GO" id="GO:0005886">
    <property type="term" value="C:plasma membrane"/>
    <property type="evidence" value="ECO:0007669"/>
    <property type="project" value="TreeGrafter"/>
</dbReference>
<dbReference type="Pfam" id="PF12399">
    <property type="entry name" value="BCA_ABC_TP_C"/>
    <property type="match status" value="1"/>
</dbReference>
<evidence type="ECO:0000259" key="9">
    <source>
        <dbReference type="PROSITE" id="PS50893"/>
    </source>
</evidence>
<dbReference type="PROSITE" id="PS50893">
    <property type="entry name" value="ABC_TRANSPORTER_2"/>
    <property type="match status" value="1"/>
</dbReference>
<comment type="similarity">
    <text evidence="1">Belongs to the ABC transporter superfamily.</text>
</comment>
<feature type="compositionally biased region" description="Basic and acidic residues" evidence="8">
    <location>
        <begin position="13"/>
        <end position="22"/>
    </location>
</feature>
<dbReference type="InterPro" id="IPR003593">
    <property type="entry name" value="AAA+_ATPase"/>
</dbReference>
<evidence type="ECO:0000256" key="7">
    <source>
        <dbReference type="ARBA" id="ARBA00072811"/>
    </source>
</evidence>
<dbReference type="GO" id="GO:0016887">
    <property type="term" value="F:ATP hydrolysis activity"/>
    <property type="evidence" value="ECO:0007669"/>
    <property type="project" value="InterPro"/>
</dbReference>
<dbReference type="FunFam" id="3.40.50.300:FF:000421">
    <property type="entry name" value="Branched-chain amino acid ABC transporter ATP-binding protein"/>
    <property type="match status" value="1"/>
</dbReference>
<evidence type="ECO:0000256" key="2">
    <source>
        <dbReference type="ARBA" id="ARBA00022448"/>
    </source>
</evidence>
<sequence>MSDTTTEPTDSLTSERPDRPTDGVELAVDGLVKRFGGITAVDGATFAVESGSMTGLIGPNGAGKSTTFNCITGIHEPDAGTVTFQGEDITGIRPYQCAEHGLVRTFQIAREMANMTVLENLMLPAKRQRGEALWRSVLPVTRRDVVREERELLERVWDTLEFFEIQHLAAEKAGTLSGGQRKLLELARALMTDPEMLLLDEPFAGVNPTLEKKLLEHVHDLREEGYTFLIVEHDMDLIMENCERVIVMHQGSVLAEGAPEAITSNERVIEAYLGGEV</sequence>
<feature type="region of interest" description="Disordered" evidence="8">
    <location>
        <begin position="1"/>
        <end position="23"/>
    </location>
</feature>
<dbReference type="AlphaFoldDB" id="A0A8J8GLS0"/>
<dbReference type="InterPro" id="IPR032823">
    <property type="entry name" value="BCA_ABC_TP_C"/>
</dbReference>
<dbReference type="EMBL" id="JABUQZ010000001">
    <property type="protein sequence ID" value="NUC72158.1"/>
    <property type="molecule type" value="Genomic_DNA"/>
</dbReference>
<evidence type="ECO:0000256" key="4">
    <source>
        <dbReference type="ARBA" id="ARBA00022840"/>
    </source>
</evidence>
<dbReference type="Pfam" id="PF00005">
    <property type="entry name" value="ABC_tran"/>
    <property type="match status" value="1"/>
</dbReference>
<dbReference type="InterPro" id="IPR051120">
    <property type="entry name" value="ABC_AA/LPS_Transport"/>
</dbReference>
<dbReference type="InterPro" id="IPR027417">
    <property type="entry name" value="P-loop_NTPase"/>
</dbReference>
<comment type="function">
    <text evidence="6">Probable component of a branched-chain amino-acid transport system.</text>
</comment>
<evidence type="ECO:0000313" key="13">
    <source>
        <dbReference type="Proteomes" id="UP001016761"/>
    </source>
</evidence>
<dbReference type="GO" id="GO:0006865">
    <property type="term" value="P:amino acid transport"/>
    <property type="evidence" value="ECO:0007669"/>
    <property type="project" value="UniProtKB-KW"/>
</dbReference>
<dbReference type="EMBL" id="JABURA010000001">
    <property type="protein sequence ID" value="NUB92016.1"/>
    <property type="molecule type" value="Genomic_DNA"/>
</dbReference>
<reference evidence="10 13" key="1">
    <citation type="submission" date="2020-06" db="EMBL/GenBank/DDBJ databases">
        <title>Haloterrigena sp. nov., an extremely halophilic archaeon isolated from a saline sediment.</title>
        <authorList>
            <person name="Liu B.-B."/>
        </authorList>
    </citation>
    <scope>NUCLEOTIDE SEQUENCE</scope>
    <source>
        <strain evidence="10">SYSU A121-1</strain>
        <strain evidence="11 13">SYSU A558-1</strain>
    </source>
</reference>
<keyword evidence="5" id="KW-0029">Amino-acid transport</keyword>
<name>A0A8J8GLS0_9EURY</name>